<dbReference type="InterPro" id="IPR011989">
    <property type="entry name" value="ARM-like"/>
</dbReference>
<feature type="compositionally biased region" description="Basic and acidic residues" evidence="5">
    <location>
        <begin position="87"/>
        <end position="100"/>
    </location>
</feature>
<feature type="compositionally biased region" description="Basic and acidic residues" evidence="5">
    <location>
        <begin position="118"/>
        <end position="237"/>
    </location>
</feature>
<dbReference type="GO" id="GO:0010608">
    <property type="term" value="P:post-transcriptional regulation of gene expression"/>
    <property type="evidence" value="ECO:0007669"/>
    <property type="project" value="TreeGrafter"/>
</dbReference>
<dbReference type="SMART" id="SM00360">
    <property type="entry name" value="RRM"/>
    <property type="match status" value="2"/>
</dbReference>
<proteinExistence type="predicted"/>
<feature type="region of interest" description="Disordered" evidence="5">
    <location>
        <begin position="54"/>
        <end position="260"/>
    </location>
</feature>
<evidence type="ECO:0000256" key="1">
    <source>
        <dbReference type="ARBA" id="ARBA00022737"/>
    </source>
</evidence>
<dbReference type="PROSITE" id="PS50303">
    <property type="entry name" value="PUM_HD"/>
    <property type="match status" value="1"/>
</dbReference>
<dbReference type="AlphaFoldDB" id="A0A8D8XAF9"/>
<dbReference type="InterPro" id="IPR033133">
    <property type="entry name" value="PUM-HD"/>
</dbReference>
<reference evidence="8" key="1">
    <citation type="submission" date="2021-05" db="EMBL/GenBank/DDBJ databases">
        <authorList>
            <person name="Alioto T."/>
            <person name="Alioto T."/>
            <person name="Gomez Garrido J."/>
        </authorList>
    </citation>
    <scope>NUCLEOTIDE SEQUENCE</scope>
</reference>
<dbReference type="InterPro" id="IPR016024">
    <property type="entry name" value="ARM-type_fold"/>
</dbReference>
<evidence type="ECO:0000256" key="4">
    <source>
        <dbReference type="PROSITE-ProRule" id="PRU00317"/>
    </source>
</evidence>
<dbReference type="GO" id="GO:0003729">
    <property type="term" value="F:mRNA binding"/>
    <property type="evidence" value="ECO:0007669"/>
    <property type="project" value="TreeGrafter"/>
</dbReference>
<evidence type="ECO:0000259" key="6">
    <source>
        <dbReference type="PROSITE" id="PS50102"/>
    </source>
</evidence>
<keyword evidence="1" id="KW-0677">Repeat</keyword>
<dbReference type="GO" id="GO:0005737">
    <property type="term" value="C:cytoplasm"/>
    <property type="evidence" value="ECO:0007669"/>
    <property type="project" value="TreeGrafter"/>
</dbReference>
<dbReference type="InterPro" id="IPR001313">
    <property type="entry name" value="Pumilio_RNA-bd_rpt"/>
</dbReference>
<dbReference type="Pfam" id="PF00806">
    <property type="entry name" value="PUF"/>
    <property type="match status" value="2"/>
</dbReference>
<feature type="domain" description="PUM-HD" evidence="7">
    <location>
        <begin position="539"/>
        <end position="882"/>
    </location>
</feature>
<dbReference type="SMART" id="SM00025">
    <property type="entry name" value="Pumilio"/>
    <property type="match status" value="7"/>
</dbReference>
<dbReference type="Gene3D" id="1.25.10.10">
    <property type="entry name" value="Leucine-rich Repeat Variant"/>
    <property type="match status" value="1"/>
</dbReference>
<sequence>MYRASILDPYATAGVPPVYYNAPSQELNAMYGLNVLPSPVPAPVVPPLGRPDYARMDSRFLPPVTPRETRLGRISTPPPPDWSRSSPRRENKGDERERHSPSRRNRGGRWSPTAPKNGRGEPLKRTDRSPRGDKRSRSPPRKKLDRDLDRDRDRSGVDRGRGDKILLDRGVERDRSGMDRDRGGVVDKDRGSLNRDRDRGNSNKDRGSLDRNRDRTGLNRPRDQGKTNSLDRARDGLDGVVRGPVANSSGVGGPAQSLDDPSVAADIAELEALAKQPGEVRVRNLPPRTLQREVDALFTWHIGDVTYCEAMENGTKAFVKFRTLELAKKAVDKMYDFNFNEHPLKVTESTADARKRLESLQVKLNGLPGHKAWGNTYGLTINFLESLHIEPPLVPTVYVENMDPIITPWKLSEVFNLAGRVRNVVISYDGQCRSKGEAKVEFEHPVEAIQAISMLNDQVLLDRRLKVTMYHEPPPDKLKFPDGLKGVGLGLGMDGASLRDIPQLLKDAEEKDKAGLKEKERPRDVIDLFSDEEDVAKDSRNRIISQPPPPISAALVNGPLKELEDKVLQMACSREGSAILEEKIATGTEEELTCIFRQVINSIMTVITDMYGVIVIQKLIDLGSTMQRNLLVNLLKTKGPGFKGLAHHKFSYKVVVKMIEVCPLPLQLEVLEELKGHAVFLSKHIHGRHVIDACLSSMGSNYVSFIIQEVTGHVVEMLRDMDGIQVIKKILLQLPQELSGPIFAEILANVPTIITHSCGVKIIYTLLENGHASDTYHVIQALRGVFIFLSQKANCFSILSKLIDLARTEQMDWMLEEICGPDDAGLIVMIKDNNACQILLELLKKGDSIQRTFLFGKINFYLSKMHGLDHGERFYHAVKQYQDHNIPGAGRH</sequence>
<dbReference type="Pfam" id="PF00076">
    <property type="entry name" value="RRM_1"/>
    <property type="match status" value="2"/>
</dbReference>
<dbReference type="CDD" id="cd00590">
    <property type="entry name" value="RRM_SF"/>
    <property type="match status" value="1"/>
</dbReference>
<dbReference type="EMBL" id="HBUF01293619">
    <property type="protein sequence ID" value="CAG6689717.1"/>
    <property type="molecule type" value="Transcribed_RNA"/>
</dbReference>
<evidence type="ECO:0000259" key="7">
    <source>
        <dbReference type="PROSITE" id="PS50303"/>
    </source>
</evidence>
<keyword evidence="2 3" id="KW-0694">RNA-binding</keyword>
<evidence type="ECO:0000256" key="5">
    <source>
        <dbReference type="SAM" id="MobiDB-lite"/>
    </source>
</evidence>
<feature type="domain" description="RRM" evidence="6">
    <location>
        <begin position="278"/>
        <end position="351"/>
    </location>
</feature>
<dbReference type="PANTHER" id="PTHR12537:SF12">
    <property type="entry name" value="MATERNAL PROTEIN PUMILIO"/>
    <property type="match status" value="1"/>
</dbReference>
<evidence type="ECO:0000256" key="3">
    <source>
        <dbReference type="PROSITE-ProRule" id="PRU00176"/>
    </source>
</evidence>
<dbReference type="PROSITE" id="PS50102">
    <property type="entry name" value="RRM"/>
    <property type="match status" value="2"/>
</dbReference>
<feature type="repeat" description="Pumilio" evidence="4">
    <location>
        <begin position="598"/>
        <end position="633"/>
    </location>
</feature>
<evidence type="ECO:0000313" key="8">
    <source>
        <dbReference type="EMBL" id="CAG6689717.1"/>
    </source>
</evidence>
<dbReference type="Gene3D" id="3.30.70.330">
    <property type="match status" value="2"/>
</dbReference>
<dbReference type="InterPro" id="IPR012677">
    <property type="entry name" value="Nucleotide-bd_a/b_plait_sf"/>
</dbReference>
<dbReference type="SUPFAM" id="SSF48371">
    <property type="entry name" value="ARM repeat"/>
    <property type="match status" value="1"/>
</dbReference>
<dbReference type="PROSITE" id="PS50302">
    <property type="entry name" value="PUM"/>
    <property type="match status" value="1"/>
</dbReference>
<accession>A0A8D8XAF9</accession>
<feature type="domain" description="RRM" evidence="6">
    <location>
        <begin position="395"/>
        <end position="472"/>
    </location>
</feature>
<evidence type="ECO:0000256" key="2">
    <source>
        <dbReference type="ARBA" id="ARBA00022884"/>
    </source>
</evidence>
<dbReference type="InterPro" id="IPR000504">
    <property type="entry name" value="RRM_dom"/>
</dbReference>
<dbReference type="SUPFAM" id="SSF54928">
    <property type="entry name" value="RNA-binding domain, RBD"/>
    <property type="match status" value="1"/>
</dbReference>
<dbReference type="InterPro" id="IPR035979">
    <property type="entry name" value="RBD_domain_sf"/>
</dbReference>
<organism evidence="8">
    <name type="scientific">Cacopsylla melanoneura</name>
    <dbReference type="NCBI Taxonomy" id="428564"/>
    <lineage>
        <taxon>Eukaryota</taxon>
        <taxon>Metazoa</taxon>
        <taxon>Ecdysozoa</taxon>
        <taxon>Arthropoda</taxon>
        <taxon>Hexapoda</taxon>
        <taxon>Insecta</taxon>
        <taxon>Pterygota</taxon>
        <taxon>Neoptera</taxon>
        <taxon>Paraneoptera</taxon>
        <taxon>Hemiptera</taxon>
        <taxon>Sternorrhyncha</taxon>
        <taxon>Psylloidea</taxon>
        <taxon>Psyllidae</taxon>
        <taxon>Psyllinae</taxon>
        <taxon>Cacopsylla</taxon>
    </lineage>
</organism>
<dbReference type="PANTHER" id="PTHR12537">
    <property type="entry name" value="RNA BINDING PROTEIN PUMILIO-RELATED"/>
    <property type="match status" value="1"/>
</dbReference>
<protein>
    <submittedName>
        <fullName evidence="8">Maternal protein pumilio</fullName>
    </submittedName>
</protein>
<name>A0A8D8XAF9_9HEMI</name>